<organism evidence="2 3">
    <name type="scientific">Cohnella zeiphila</name>
    <dbReference type="NCBI Taxonomy" id="2761120"/>
    <lineage>
        <taxon>Bacteria</taxon>
        <taxon>Bacillati</taxon>
        <taxon>Bacillota</taxon>
        <taxon>Bacilli</taxon>
        <taxon>Bacillales</taxon>
        <taxon>Paenibacillaceae</taxon>
        <taxon>Cohnella</taxon>
    </lineage>
</organism>
<keyword evidence="1" id="KW-0472">Membrane</keyword>
<dbReference type="EMBL" id="JACJVO010000018">
    <property type="protein sequence ID" value="MBB6732187.1"/>
    <property type="molecule type" value="Genomic_DNA"/>
</dbReference>
<sequence>MNAPLLNQMLKVHSRSFGNYTFGSAFYILLMFWLYPSIADNSKALNDLLAAFPEGVAQAFGFQGGFGSMEAFISGEYYGLLLPLILSIFTVLLSTQLMARLIDQGSMAYLLSTPATRAKVASAQALVLVLGLLIIMAVTTAAGFAGHEWIIGDRYPFDASRFLRMNAVAWTLFVAVGGLSFLISAASNDEKRALGLSGAVVFGMYGLDLIGKIGDSVEWLRYVSAFALYRPSELAGGEGHAALSATILLLIGLAGFAAGILIFRKRDLPL</sequence>
<keyword evidence="1" id="KW-1133">Transmembrane helix</keyword>
<feature type="transmembrane region" description="Helical" evidence="1">
    <location>
        <begin position="77"/>
        <end position="99"/>
    </location>
</feature>
<dbReference type="GO" id="GO:0005886">
    <property type="term" value="C:plasma membrane"/>
    <property type="evidence" value="ECO:0007669"/>
    <property type="project" value="UniProtKB-SubCell"/>
</dbReference>
<dbReference type="Pfam" id="PF12679">
    <property type="entry name" value="ABC2_membrane_2"/>
    <property type="match status" value="1"/>
</dbReference>
<keyword evidence="3" id="KW-1185">Reference proteome</keyword>
<dbReference type="PANTHER" id="PTHR37305:SF2">
    <property type="entry name" value="BACITRACIN TRANSPORT PERMEASE PROTEIN BCRB"/>
    <property type="match status" value="1"/>
</dbReference>
<dbReference type="PANTHER" id="PTHR37305">
    <property type="entry name" value="INTEGRAL MEMBRANE PROTEIN-RELATED"/>
    <property type="match status" value="1"/>
</dbReference>
<accession>A0A7X0VW96</accession>
<feature type="transmembrane region" description="Helical" evidence="1">
    <location>
        <begin position="241"/>
        <end position="263"/>
    </location>
</feature>
<feature type="transmembrane region" description="Helical" evidence="1">
    <location>
        <begin position="193"/>
        <end position="211"/>
    </location>
</feature>
<evidence type="ECO:0000256" key="1">
    <source>
        <dbReference type="SAM" id="Phobius"/>
    </source>
</evidence>
<dbReference type="AlphaFoldDB" id="A0A7X0VW96"/>
<feature type="transmembrane region" description="Helical" evidence="1">
    <location>
        <begin position="167"/>
        <end position="186"/>
    </location>
</feature>
<name>A0A7X0VW96_9BACL</name>
<protein>
    <submittedName>
        <fullName evidence="2">ABC transporter permease subunit</fullName>
    </submittedName>
</protein>
<keyword evidence="1" id="KW-0812">Transmembrane</keyword>
<reference evidence="2 3" key="1">
    <citation type="submission" date="2020-08" db="EMBL/GenBank/DDBJ databases">
        <title>Cohnella phylogeny.</title>
        <authorList>
            <person name="Dunlap C."/>
        </authorList>
    </citation>
    <scope>NUCLEOTIDE SEQUENCE [LARGE SCALE GENOMIC DNA]</scope>
    <source>
        <strain evidence="2 3">CBP 2801</strain>
    </source>
</reference>
<dbReference type="RefSeq" id="WP_185129861.1">
    <property type="nucleotide sequence ID" value="NZ_JACJVO010000018.1"/>
</dbReference>
<proteinExistence type="predicted"/>
<evidence type="ECO:0000313" key="3">
    <source>
        <dbReference type="Proteomes" id="UP000564644"/>
    </source>
</evidence>
<evidence type="ECO:0000313" key="2">
    <source>
        <dbReference type="EMBL" id="MBB6732187.1"/>
    </source>
</evidence>
<comment type="caution">
    <text evidence="2">The sequence shown here is derived from an EMBL/GenBank/DDBJ whole genome shotgun (WGS) entry which is preliminary data.</text>
</comment>
<gene>
    <name evidence="2" type="ORF">H7C18_14795</name>
</gene>
<dbReference type="Proteomes" id="UP000564644">
    <property type="component" value="Unassembled WGS sequence"/>
</dbReference>
<feature type="transmembrane region" description="Helical" evidence="1">
    <location>
        <begin position="20"/>
        <end position="38"/>
    </location>
</feature>
<feature type="transmembrane region" description="Helical" evidence="1">
    <location>
        <begin position="120"/>
        <end position="147"/>
    </location>
</feature>
<dbReference type="GO" id="GO:0140359">
    <property type="term" value="F:ABC-type transporter activity"/>
    <property type="evidence" value="ECO:0007669"/>
    <property type="project" value="InterPro"/>
</dbReference>